<evidence type="ECO:0000313" key="2">
    <source>
        <dbReference type="Proteomes" id="UP000536711"/>
    </source>
</evidence>
<gene>
    <name evidence="1" type="ORF">FACUT_9135</name>
</gene>
<dbReference type="EMBL" id="JAADJF010000264">
    <property type="protein sequence ID" value="KAF4429392.1"/>
    <property type="molecule type" value="Genomic_DNA"/>
</dbReference>
<dbReference type="Proteomes" id="UP000536711">
    <property type="component" value="Unassembled WGS sequence"/>
</dbReference>
<proteinExistence type="predicted"/>
<protein>
    <submittedName>
        <fullName evidence="1">Uncharacterized protein</fullName>
    </submittedName>
</protein>
<reference evidence="1 2" key="1">
    <citation type="submission" date="2020-01" db="EMBL/GenBank/DDBJ databases">
        <title>Identification and distribution of gene clusters putatively required for synthesis of sphingolipid metabolism inhibitors in phylogenetically diverse species of the filamentous fungus Fusarium.</title>
        <authorList>
            <person name="Kim H.-S."/>
            <person name="Busman M."/>
            <person name="Brown D.W."/>
            <person name="Divon H."/>
            <person name="Uhlig S."/>
            <person name="Proctor R.H."/>
        </authorList>
    </citation>
    <scope>NUCLEOTIDE SEQUENCE [LARGE SCALE GENOMIC DNA]</scope>
    <source>
        <strain evidence="1 2">NRRL 13308</strain>
    </source>
</reference>
<evidence type="ECO:0000313" key="1">
    <source>
        <dbReference type="EMBL" id="KAF4429392.1"/>
    </source>
</evidence>
<organism evidence="1 2">
    <name type="scientific">Fusarium acutatum</name>
    <dbReference type="NCBI Taxonomy" id="78861"/>
    <lineage>
        <taxon>Eukaryota</taxon>
        <taxon>Fungi</taxon>
        <taxon>Dikarya</taxon>
        <taxon>Ascomycota</taxon>
        <taxon>Pezizomycotina</taxon>
        <taxon>Sordariomycetes</taxon>
        <taxon>Hypocreomycetidae</taxon>
        <taxon>Hypocreales</taxon>
        <taxon>Nectriaceae</taxon>
        <taxon>Fusarium</taxon>
        <taxon>Fusarium fujikuroi species complex</taxon>
    </lineage>
</organism>
<accession>A0A8H4JHX9</accession>
<dbReference type="OrthoDB" id="5095831at2759"/>
<name>A0A8H4JHX9_9HYPO</name>
<comment type="caution">
    <text evidence="1">The sequence shown here is derived from an EMBL/GenBank/DDBJ whole genome shotgun (WGS) entry which is preliminary data.</text>
</comment>
<keyword evidence="2" id="KW-1185">Reference proteome</keyword>
<sequence length="326" mass="36645">MRALHQSQANMRQSPSGLFAMRVIYNPQPPPAKSLLELGRCGWDLTEHGQAELIQATVKYKPDDLEAKARLEDRVGEVLHNRGCNCPHRSHLADSSWPILHLAVLLVATPPCDHKVCWQTKRLYMTVKSIFALMQLQLPKHAELVQVQGLIALYECGHGMLEHSHVTLNSAITMASLLDFDLSNMLISLEWRMTLMLIDDLVSLQTVHRKHDWIPLACPPDHDMVRVIKHNCTVLTTLNGIPRSDSVSQRLLDFGKIVFQSGRILQHIHDSKRAPRFGNHGCEIMNGLHKSTSTDDTGPIDPFSGDAQHLDLNESLDLPLSCLWPT</sequence>
<dbReference type="AlphaFoldDB" id="A0A8H4JHX9"/>